<gene>
    <name evidence="4" type="ORF">M0L20_06920</name>
</gene>
<dbReference type="InterPro" id="IPR027268">
    <property type="entry name" value="Peptidase_M4/M1_CTD_sf"/>
</dbReference>
<feature type="compositionally biased region" description="Polar residues" evidence="1">
    <location>
        <begin position="764"/>
        <end position="776"/>
    </location>
</feature>
<protein>
    <submittedName>
        <fullName evidence="4">M1 family metallopeptidase</fullName>
    </submittedName>
</protein>
<sequence length="792" mass="89505">MQKIILLVTSLTIPMWFARAQAPTTQHANTRFEQLGPTLPTPNTFRTASGAPGKDYFQNRADYDIKATLDDTNQKLTASETITYHNNSTDALPYLWLQLDQNLFRPDVISRTSQTGGINAERGASLQQLTANTSLAEKDYGQKITSVRDQSGKALKYTINQTMMRIDLPTPVAPGKSVTFSVDWNFKIVDAKSVGARSGFEYFPKDGNYIYEMAQWFPRLCAYNDVNGWQNKQFLGRGEFTLIFGNYKVAITAPNDHVVGATGELQNPAQVLTATQQKRLTEAKNRGDKAGENPILVVTQAEAEAAEKGKATGTKTWVYKADNVRDFAFASSRKFIWDALQPTVEGKRVWAMSLYPKEANPLWGQYSTRLIAHTLRSYSRRTFAYPYPVAYSVHGPVGGMEYPMMSFNGARPEADGTYSEGTKNFLISVVIHEVGHNYFPMIVNSDERQWSWMDEGLNSFLEGLACLEWDANFPAHGIDPQYIVPYMQLDSTQQVPIMSSSDNIPGNTFGPNAYTKPATALNILRETVMGRELFDYAFKEYSRRWAFKSPEPADFFRTLEDASGVDLDWFWKGWFYTVQPVDQSLVKVDWYQANSQNPEITKAEARAAAQRRLNTISKQRDALSKDETVVSQDSTMRDFYNQYDPYAVTDEDRKKYQAYVASLSAEERLLAEAGTNFYTLSLQNKGGLPMPVIIRMEFEDGTDSVARFPAEIWRFNDVSIKKVIATPKKVKQWTLDPFYEIADINTEDNSFPPVARPTRFQLFKQQGRGSSASNPMQQQRQQAPARQGTGRN</sequence>
<keyword evidence="2" id="KW-0732">Signal</keyword>
<dbReference type="Gene3D" id="1.10.390.10">
    <property type="entry name" value="Neutral Protease Domain 2"/>
    <property type="match status" value="1"/>
</dbReference>
<reference evidence="4 5" key="1">
    <citation type="submission" date="2022-04" db="EMBL/GenBank/DDBJ databases">
        <title>Spirosoma sp. strain RP8 genome sequencing and assembly.</title>
        <authorList>
            <person name="Jung Y."/>
        </authorList>
    </citation>
    <scope>NUCLEOTIDE SEQUENCE [LARGE SCALE GENOMIC DNA]</scope>
    <source>
        <strain evidence="4 5">RP8</strain>
    </source>
</reference>
<evidence type="ECO:0000256" key="1">
    <source>
        <dbReference type="SAM" id="MobiDB-lite"/>
    </source>
</evidence>
<feature type="compositionally biased region" description="Low complexity" evidence="1">
    <location>
        <begin position="777"/>
        <end position="792"/>
    </location>
</feature>
<accession>A0ABT0HHF0</accession>
<dbReference type="PANTHER" id="PTHR11533:SF174">
    <property type="entry name" value="PUROMYCIN-SENSITIVE AMINOPEPTIDASE-RELATED"/>
    <property type="match status" value="1"/>
</dbReference>
<evidence type="ECO:0000313" key="5">
    <source>
        <dbReference type="Proteomes" id="UP001202180"/>
    </source>
</evidence>
<feature type="region of interest" description="Disordered" evidence="1">
    <location>
        <begin position="33"/>
        <end position="53"/>
    </location>
</feature>
<comment type="caution">
    <text evidence="4">The sequence shown here is derived from an EMBL/GenBank/DDBJ whole genome shotgun (WGS) entry which is preliminary data.</text>
</comment>
<dbReference type="EMBL" id="JALPRF010000001">
    <property type="protein sequence ID" value="MCK8491580.1"/>
    <property type="molecule type" value="Genomic_DNA"/>
</dbReference>
<dbReference type="Proteomes" id="UP001202180">
    <property type="component" value="Unassembled WGS sequence"/>
</dbReference>
<dbReference type="InterPro" id="IPR014782">
    <property type="entry name" value="Peptidase_M1_dom"/>
</dbReference>
<feature type="region of interest" description="Disordered" evidence="1">
    <location>
        <begin position="764"/>
        <end position="792"/>
    </location>
</feature>
<dbReference type="CDD" id="cd09604">
    <property type="entry name" value="M1_APN_like"/>
    <property type="match status" value="1"/>
</dbReference>
<dbReference type="RefSeq" id="WP_248476253.1">
    <property type="nucleotide sequence ID" value="NZ_JALPRF010000001.1"/>
</dbReference>
<feature type="chain" id="PRO_5045483949" evidence="2">
    <location>
        <begin position="21"/>
        <end position="792"/>
    </location>
</feature>
<dbReference type="PANTHER" id="PTHR11533">
    <property type="entry name" value="PROTEASE M1 ZINC METALLOPROTEASE"/>
    <property type="match status" value="1"/>
</dbReference>
<proteinExistence type="predicted"/>
<dbReference type="SUPFAM" id="SSF55486">
    <property type="entry name" value="Metalloproteases ('zincins'), catalytic domain"/>
    <property type="match status" value="1"/>
</dbReference>
<evidence type="ECO:0000259" key="3">
    <source>
        <dbReference type="Pfam" id="PF01433"/>
    </source>
</evidence>
<dbReference type="Pfam" id="PF01433">
    <property type="entry name" value="Peptidase_M1"/>
    <property type="match status" value="1"/>
</dbReference>
<evidence type="ECO:0000256" key="2">
    <source>
        <dbReference type="SAM" id="SignalP"/>
    </source>
</evidence>
<organism evidence="4 5">
    <name type="scientific">Spirosoma liriopis</name>
    <dbReference type="NCBI Taxonomy" id="2937440"/>
    <lineage>
        <taxon>Bacteria</taxon>
        <taxon>Pseudomonadati</taxon>
        <taxon>Bacteroidota</taxon>
        <taxon>Cytophagia</taxon>
        <taxon>Cytophagales</taxon>
        <taxon>Cytophagaceae</taxon>
        <taxon>Spirosoma</taxon>
    </lineage>
</organism>
<dbReference type="InterPro" id="IPR050344">
    <property type="entry name" value="Peptidase_M1_aminopeptidases"/>
</dbReference>
<name>A0ABT0HHF0_9BACT</name>
<keyword evidence="5" id="KW-1185">Reference proteome</keyword>
<feature type="domain" description="Peptidase M1 membrane alanine aminopeptidase" evidence="3">
    <location>
        <begin position="396"/>
        <end position="574"/>
    </location>
</feature>
<evidence type="ECO:0000313" key="4">
    <source>
        <dbReference type="EMBL" id="MCK8491580.1"/>
    </source>
</evidence>
<feature type="signal peptide" evidence="2">
    <location>
        <begin position="1"/>
        <end position="20"/>
    </location>
</feature>